<name>A0ABP2RQQ6_RHILU</name>
<evidence type="ECO:0000256" key="1">
    <source>
        <dbReference type="SAM" id="Phobius"/>
    </source>
</evidence>
<sequence>MAAIVQIQIAGTLTRILAKLEDQASDANDPVRAFAPRRLTVTDRGYRITHVRKIVLERLKRTLMVWLAVYPSVLLVVSLTADWMQDWQLPHRVLGATIIIVPIVTNITEPAVRTAVGKIEEALLQWRTNARP</sequence>
<reference evidence="2 3" key="1">
    <citation type="journal article" date="2013" name="Genome Announc.">
        <title>Genome Sequence of Rhizobium lupini HPC(L) Isolated from Saline Desert Soil, Kutch (Gujarat).</title>
        <authorList>
            <person name="Agarwal L."/>
            <person name="Purohit H.J."/>
        </authorList>
    </citation>
    <scope>NUCLEOTIDE SEQUENCE [LARGE SCALE GENOMIC DNA]</scope>
    <source>
        <strain evidence="3">HPC(L)</strain>
    </source>
</reference>
<feature type="transmembrane region" description="Helical" evidence="1">
    <location>
        <begin position="93"/>
        <end position="112"/>
    </location>
</feature>
<evidence type="ECO:0000313" key="2">
    <source>
        <dbReference type="EMBL" id="EKJ94816.1"/>
    </source>
</evidence>
<organism evidence="2 3">
    <name type="scientific">Bradyrhizobium lupini HPC(L)</name>
    <dbReference type="NCBI Taxonomy" id="1229491"/>
    <lineage>
        <taxon>Bacteria</taxon>
        <taxon>Pseudomonadati</taxon>
        <taxon>Pseudomonadota</taxon>
        <taxon>Alphaproteobacteria</taxon>
        <taxon>Hyphomicrobiales</taxon>
        <taxon>Nitrobacteraceae</taxon>
        <taxon>Bradyrhizobium</taxon>
    </lineage>
</organism>
<protein>
    <submittedName>
        <fullName evidence="2">Uncharacterized protein</fullName>
    </submittedName>
</protein>
<keyword evidence="1" id="KW-0812">Transmembrane</keyword>
<gene>
    <name evidence="2" type="ORF">C241_16043</name>
</gene>
<dbReference type="EMBL" id="AMQQ01000023">
    <property type="protein sequence ID" value="EKJ94816.1"/>
    <property type="molecule type" value="Genomic_DNA"/>
</dbReference>
<evidence type="ECO:0000313" key="3">
    <source>
        <dbReference type="Proteomes" id="UP000017668"/>
    </source>
</evidence>
<keyword evidence="3" id="KW-1185">Reference proteome</keyword>
<comment type="caution">
    <text evidence="2">The sequence shown here is derived from an EMBL/GenBank/DDBJ whole genome shotgun (WGS) entry which is preliminary data.</text>
</comment>
<feature type="transmembrane region" description="Helical" evidence="1">
    <location>
        <begin position="63"/>
        <end position="81"/>
    </location>
</feature>
<proteinExistence type="predicted"/>
<dbReference type="Proteomes" id="UP000017668">
    <property type="component" value="Unassembled WGS sequence"/>
</dbReference>
<accession>A0ABP2RQQ6</accession>
<keyword evidence="1" id="KW-1133">Transmembrane helix</keyword>
<keyword evidence="1" id="KW-0472">Membrane</keyword>